<sequence>MELDELKAAWQVLGDRLERQEAIQWQLLRDRKLDRVRASVRPLFWGQALQAMLGIGLLVLGVACWGRNTDVPGLFATGIVLHAFGVVTMVMAFITMGLIGTMDYTAPVLKIQKRFALLRRFHAINATVCGAPWWVMWVLVVVGFAGLGPVDPAAGTPAWITWSLALGIAGFLGTVGVLHWRRTRRPPTATGWEESRGIRRARAQLEEIARFERE</sequence>
<feature type="transmembrane region" description="Helical" evidence="1">
    <location>
        <begin position="75"/>
        <end position="102"/>
    </location>
</feature>
<protein>
    <recommendedName>
        <fullName evidence="4">Serine/threonine protein kinase</fullName>
    </recommendedName>
</protein>
<proteinExistence type="predicted"/>
<evidence type="ECO:0000313" key="2">
    <source>
        <dbReference type="EMBL" id="QND80292.1"/>
    </source>
</evidence>
<dbReference type="EMBL" id="CP060028">
    <property type="protein sequence ID" value="QND80292.1"/>
    <property type="molecule type" value="Genomic_DNA"/>
</dbReference>
<dbReference type="Proteomes" id="UP000515506">
    <property type="component" value="Chromosome"/>
</dbReference>
<keyword evidence="3" id="KW-1185">Reference proteome</keyword>
<reference evidence="2 3" key="1">
    <citation type="submission" date="2020-08" db="EMBL/GenBank/DDBJ databases">
        <title>Streptomycin resistant and MDR strain, P. mexicana.</title>
        <authorList>
            <person name="Ganesh-kumar S."/>
            <person name="Zhe T."/>
            <person name="Yu Z."/>
            <person name="Min Y."/>
        </authorList>
    </citation>
    <scope>NUCLEOTIDE SEQUENCE [LARGE SCALE GENOMIC DNA]</scope>
    <source>
        <strain evidence="2 3">GTZY</strain>
    </source>
</reference>
<dbReference type="RefSeq" id="WP_185895536.1">
    <property type="nucleotide sequence ID" value="NZ_CP060028.1"/>
</dbReference>
<gene>
    <name evidence="2" type="ORF">H4W19_00275</name>
</gene>
<accession>A0ABX6RBL6</accession>
<feature type="transmembrane region" description="Helical" evidence="1">
    <location>
        <begin position="43"/>
        <end position="63"/>
    </location>
</feature>
<keyword evidence="1" id="KW-0812">Transmembrane</keyword>
<organism evidence="2 3">
    <name type="scientific">Pseudoxanthomonas mexicana</name>
    <dbReference type="NCBI Taxonomy" id="128785"/>
    <lineage>
        <taxon>Bacteria</taxon>
        <taxon>Pseudomonadati</taxon>
        <taxon>Pseudomonadota</taxon>
        <taxon>Gammaproteobacteria</taxon>
        <taxon>Lysobacterales</taxon>
        <taxon>Lysobacteraceae</taxon>
        <taxon>Pseudoxanthomonas</taxon>
    </lineage>
</organism>
<keyword evidence="1" id="KW-0472">Membrane</keyword>
<evidence type="ECO:0000256" key="1">
    <source>
        <dbReference type="SAM" id="Phobius"/>
    </source>
</evidence>
<feature type="transmembrane region" description="Helical" evidence="1">
    <location>
        <begin position="123"/>
        <end position="147"/>
    </location>
</feature>
<evidence type="ECO:0008006" key="4">
    <source>
        <dbReference type="Google" id="ProtNLM"/>
    </source>
</evidence>
<keyword evidence="1" id="KW-1133">Transmembrane helix</keyword>
<name>A0ABX6RBL6_PSEMX</name>
<evidence type="ECO:0000313" key="3">
    <source>
        <dbReference type="Proteomes" id="UP000515506"/>
    </source>
</evidence>
<feature type="transmembrane region" description="Helical" evidence="1">
    <location>
        <begin position="159"/>
        <end position="178"/>
    </location>
</feature>